<sequence length="479" mass="51995">MTGGFFIIFATENSNKMKKILLMATLVVQGISAQIISKDPTFATNGIYSITENIAWSQIVQNSDGSIFFTYDKTNATTGLRESYLSKLTVNGAIDLSFGTNGNIQLPYSANNNQLKKLSDGKLLTFGFSEAGAHVTKILPSGQPDTSFGSNGTSMVPALYSDGNERSYGLVLQNDKIIVHGIDFSNEQAHQHRIYRLNSNGTIDTTFGNNGSVFIQGTWSIGSFVLLDNQNNITTLTNGGIMEKFDSNGNPITSFGNNGVLQMSSGLGFAGTVMMDSNNKIVYSNLQDEIFRINSDGTPDPTFNYNLPAYSGINGGAWILNIIEKDGYYYIGGSGEVDFPHTAFISRLTQNGNIDPGFSYYSEGDSNLGGIVDMVVNNNSIITIGGLHVVKYIINNTTLATKEIIKKNNDITFENPVKQNLIYQSKEQVVKIEIATADGKLIRTIKDSGSSLSDLPKGIYIAKVTFENGSITTKKLVKN</sequence>
<reference evidence="2 3" key="1">
    <citation type="submission" date="2016-11" db="EMBL/GenBank/DDBJ databases">
        <authorList>
            <person name="Jaros S."/>
            <person name="Januszkiewicz K."/>
            <person name="Wedrychowicz H."/>
        </authorList>
    </citation>
    <scope>NUCLEOTIDE SEQUENCE [LARGE SCALE GENOMIC DNA]</scope>
    <source>
        <strain evidence="2 3">DSM 27621</strain>
    </source>
</reference>
<dbReference type="Gene3D" id="2.80.10.50">
    <property type="match status" value="2"/>
</dbReference>
<dbReference type="NCBIfam" id="TIGR02608">
    <property type="entry name" value="delta_60_rpt"/>
    <property type="match status" value="5"/>
</dbReference>
<proteinExistence type="predicted"/>
<dbReference type="NCBIfam" id="TIGR04183">
    <property type="entry name" value="Por_Secre_tail"/>
    <property type="match status" value="1"/>
</dbReference>
<dbReference type="STRING" id="1423959.SAMN05444407_111127"/>
<dbReference type="AlphaFoldDB" id="A0A1M7H9N1"/>
<gene>
    <name evidence="2" type="ORF">SAMN05444407_111127</name>
</gene>
<dbReference type="EMBL" id="FRBM01000011">
    <property type="protein sequence ID" value="SHM24887.1"/>
    <property type="molecule type" value="Genomic_DNA"/>
</dbReference>
<evidence type="ECO:0000313" key="2">
    <source>
        <dbReference type="EMBL" id="SHM24887.1"/>
    </source>
</evidence>
<accession>A0A1M7H9N1</accession>
<evidence type="ECO:0000313" key="3">
    <source>
        <dbReference type="Proteomes" id="UP000184069"/>
    </source>
</evidence>
<keyword evidence="1" id="KW-0732">Signal</keyword>
<name>A0A1M7H9N1_9FLAO</name>
<protein>
    <submittedName>
        <fullName evidence="2">Delta-60 repeat domain-containing protein/Por secretion system C-terminal sorting domain-containing protein</fullName>
    </submittedName>
</protein>
<dbReference type="InterPro" id="IPR013431">
    <property type="entry name" value="Delta_60_rpt"/>
</dbReference>
<dbReference type="Proteomes" id="UP000184069">
    <property type="component" value="Unassembled WGS sequence"/>
</dbReference>
<dbReference type="InterPro" id="IPR026444">
    <property type="entry name" value="Secre_tail"/>
</dbReference>
<organism evidence="2 3">
    <name type="scientific">Chryseobacterium contaminans</name>
    <dbReference type="NCBI Taxonomy" id="1423959"/>
    <lineage>
        <taxon>Bacteria</taxon>
        <taxon>Pseudomonadati</taxon>
        <taxon>Bacteroidota</taxon>
        <taxon>Flavobacteriia</taxon>
        <taxon>Flavobacteriales</taxon>
        <taxon>Weeksellaceae</taxon>
        <taxon>Chryseobacterium group</taxon>
        <taxon>Chryseobacterium</taxon>
    </lineage>
</organism>
<evidence type="ECO:0000256" key="1">
    <source>
        <dbReference type="ARBA" id="ARBA00022729"/>
    </source>
</evidence>
<dbReference type="Pfam" id="PF17164">
    <property type="entry name" value="DUF5122"/>
    <property type="match status" value="2"/>
</dbReference>